<feature type="transmembrane region" description="Helical" evidence="9">
    <location>
        <begin position="242"/>
        <end position="262"/>
    </location>
</feature>
<comment type="similarity">
    <text evidence="2">Belongs to the binding-protein-dependent transport system permease family. MalFG subfamily.</text>
</comment>
<dbReference type="InterPro" id="IPR000515">
    <property type="entry name" value="MetI-like"/>
</dbReference>
<evidence type="ECO:0000259" key="10">
    <source>
        <dbReference type="PROSITE" id="PS50928"/>
    </source>
</evidence>
<accession>A0A2Y9C6G0</accession>
<sequence length="278" mass="30909">MNKYKKLKATAFYAVLLLIGLLINLPIINMVGSAFKSSKEIFTNNNLFPHHPTVENFKNVLERTPFFQYVLNSLMVAIVVSIIVAVVSCLAGYAISRYAKKIKFFKHYSSLFLILQMFPGVLLMIPVVVLLSDIGLGDSLWGLILVYVSTNIPFCTWMISGFFDGIPSEIDEAAKIDGCNVFQSFAKIVVPLSSSGIASIIIFTFINCWNEYMLANVILKSQDLRTLPLGLQTFIMQFDTDWSSLMAASTMTIIPVLFFLIFMQKHIVSGLTAGAVKG</sequence>
<evidence type="ECO:0000313" key="12">
    <source>
        <dbReference type="Proteomes" id="UP000245845"/>
    </source>
</evidence>
<evidence type="ECO:0000256" key="9">
    <source>
        <dbReference type="RuleBase" id="RU363032"/>
    </source>
</evidence>
<dbReference type="PANTHER" id="PTHR32243:SF50">
    <property type="entry name" value="MALTOSE_MALTODEXTRIN TRANSPORT SYSTEM PERMEASE PROTEIN MALG"/>
    <property type="match status" value="1"/>
</dbReference>
<name>A0A2Y9C6G0_9FIRM</name>
<dbReference type="Gene3D" id="1.10.3720.10">
    <property type="entry name" value="MetI-like"/>
    <property type="match status" value="1"/>
</dbReference>
<dbReference type="GO" id="GO:0055085">
    <property type="term" value="P:transmembrane transport"/>
    <property type="evidence" value="ECO:0007669"/>
    <property type="project" value="InterPro"/>
</dbReference>
<evidence type="ECO:0000256" key="2">
    <source>
        <dbReference type="ARBA" id="ARBA00009047"/>
    </source>
</evidence>
<feature type="transmembrane region" description="Helical" evidence="9">
    <location>
        <begin position="12"/>
        <end position="35"/>
    </location>
</feature>
<evidence type="ECO:0000256" key="6">
    <source>
        <dbReference type="ARBA" id="ARBA00022692"/>
    </source>
</evidence>
<evidence type="ECO:0000256" key="7">
    <source>
        <dbReference type="ARBA" id="ARBA00022989"/>
    </source>
</evidence>
<feature type="transmembrane region" description="Helical" evidence="9">
    <location>
        <begin position="184"/>
        <end position="206"/>
    </location>
</feature>
<evidence type="ECO:0000256" key="5">
    <source>
        <dbReference type="ARBA" id="ARBA00022597"/>
    </source>
</evidence>
<evidence type="ECO:0000256" key="4">
    <source>
        <dbReference type="ARBA" id="ARBA00022475"/>
    </source>
</evidence>
<keyword evidence="12" id="KW-1185">Reference proteome</keyword>
<evidence type="ECO:0000256" key="3">
    <source>
        <dbReference type="ARBA" id="ARBA00022448"/>
    </source>
</evidence>
<keyword evidence="3 9" id="KW-0813">Transport</keyword>
<feature type="domain" description="ABC transmembrane type-1" evidence="10">
    <location>
        <begin position="70"/>
        <end position="263"/>
    </location>
</feature>
<dbReference type="OrthoDB" id="9793448at2"/>
<dbReference type="Pfam" id="PF00528">
    <property type="entry name" value="BPD_transp_1"/>
    <property type="match status" value="1"/>
</dbReference>
<comment type="caution">
    <text evidence="11">The sequence shown here is derived from an EMBL/GenBank/DDBJ whole genome shotgun (WGS) entry which is preliminary data.</text>
</comment>
<dbReference type="InterPro" id="IPR035906">
    <property type="entry name" value="MetI-like_sf"/>
</dbReference>
<dbReference type="RefSeq" id="WP_109733322.1">
    <property type="nucleotide sequence ID" value="NZ_BAAACK010000022.1"/>
</dbReference>
<organism evidence="11 12">
    <name type="scientific">Faecalicatena orotica</name>
    <dbReference type="NCBI Taxonomy" id="1544"/>
    <lineage>
        <taxon>Bacteria</taxon>
        <taxon>Bacillati</taxon>
        <taxon>Bacillota</taxon>
        <taxon>Clostridia</taxon>
        <taxon>Lachnospirales</taxon>
        <taxon>Lachnospiraceae</taxon>
        <taxon>Faecalicatena</taxon>
    </lineage>
</organism>
<evidence type="ECO:0000313" key="11">
    <source>
        <dbReference type="EMBL" id="PWJ22937.1"/>
    </source>
</evidence>
<keyword evidence="8 9" id="KW-0472">Membrane</keyword>
<keyword evidence="7 9" id="KW-1133">Transmembrane helix</keyword>
<dbReference type="PROSITE" id="PS50928">
    <property type="entry name" value="ABC_TM1"/>
    <property type="match status" value="1"/>
</dbReference>
<gene>
    <name evidence="11" type="ORF">A8806_116114</name>
</gene>
<keyword evidence="4" id="KW-1003">Cell membrane</keyword>
<comment type="subcellular location">
    <subcellularLocation>
        <location evidence="1 9">Cell membrane</location>
        <topology evidence="1 9">Multi-pass membrane protein</topology>
    </subcellularLocation>
</comment>
<feature type="transmembrane region" description="Helical" evidence="9">
    <location>
        <begin position="141"/>
        <end position="163"/>
    </location>
</feature>
<feature type="transmembrane region" description="Helical" evidence="9">
    <location>
        <begin position="108"/>
        <end position="129"/>
    </location>
</feature>
<keyword evidence="5" id="KW-0762">Sugar transport</keyword>
<dbReference type="AlphaFoldDB" id="A0A2Y9C6G0"/>
<reference evidence="11 12" key="1">
    <citation type="submission" date="2018-05" db="EMBL/GenBank/DDBJ databases">
        <title>The Hungate 1000. A catalogue of reference genomes from the rumen microbiome.</title>
        <authorList>
            <person name="Kelly W."/>
        </authorList>
    </citation>
    <scope>NUCLEOTIDE SEQUENCE [LARGE SCALE GENOMIC DNA]</scope>
    <source>
        <strain evidence="11 12">NLAE-zl-C242</strain>
    </source>
</reference>
<dbReference type="Proteomes" id="UP000245845">
    <property type="component" value="Unassembled WGS sequence"/>
</dbReference>
<dbReference type="InterPro" id="IPR050901">
    <property type="entry name" value="BP-dep_ABC_trans_perm"/>
</dbReference>
<evidence type="ECO:0000256" key="1">
    <source>
        <dbReference type="ARBA" id="ARBA00004651"/>
    </source>
</evidence>
<dbReference type="PANTHER" id="PTHR32243">
    <property type="entry name" value="MALTOSE TRANSPORT SYSTEM PERMEASE-RELATED"/>
    <property type="match status" value="1"/>
</dbReference>
<dbReference type="EMBL" id="QGDL01000016">
    <property type="protein sequence ID" value="PWJ22937.1"/>
    <property type="molecule type" value="Genomic_DNA"/>
</dbReference>
<dbReference type="GO" id="GO:0005886">
    <property type="term" value="C:plasma membrane"/>
    <property type="evidence" value="ECO:0007669"/>
    <property type="project" value="UniProtKB-SubCell"/>
</dbReference>
<dbReference type="CDD" id="cd06261">
    <property type="entry name" value="TM_PBP2"/>
    <property type="match status" value="1"/>
</dbReference>
<feature type="transmembrane region" description="Helical" evidence="9">
    <location>
        <begin position="74"/>
        <end position="96"/>
    </location>
</feature>
<dbReference type="SUPFAM" id="SSF161098">
    <property type="entry name" value="MetI-like"/>
    <property type="match status" value="1"/>
</dbReference>
<proteinExistence type="inferred from homology"/>
<protein>
    <submittedName>
        <fullName evidence="11">Carbohydrate ABC transporter membrane protein 2 (CUT1 family)</fullName>
    </submittedName>
</protein>
<evidence type="ECO:0000256" key="8">
    <source>
        <dbReference type="ARBA" id="ARBA00023136"/>
    </source>
</evidence>
<keyword evidence="6 9" id="KW-0812">Transmembrane</keyword>